<dbReference type="InterPro" id="IPR001789">
    <property type="entry name" value="Sig_transdc_resp-reg_receiver"/>
</dbReference>
<accession>A0A952KK33</accession>
<dbReference type="AlphaFoldDB" id="A0A952KK33"/>
<dbReference type="Gene3D" id="3.40.50.2300">
    <property type="match status" value="1"/>
</dbReference>
<evidence type="ECO:0000313" key="3">
    <source>
        <dbReference type="EMBL" id="MBW8728436.1"/>
    </source>
</evidence>
<evidence type="ECO:0000256" key="1">
    <source>
        <dbReference type="PROSITE-ProRule" id="PRU00169"/>
    </source>
</evidence>
<feature type="modified residue" description="4-aspartylphosphate" evidence="1">
    <location>
        <position position="38"/>
    </location>
</feature>
<organism evidence="3 4">
    <name type="scientific">Inquilinus limosus</name>
    <dbReference type="NCBI Taxonomy" id="171674"/>
    <lineage>
        <taxon>Bacteria</taxon>
        <taxon>Pseudomonadati</taxon>
        <taxon>Pseudomonadota</taxon>
        <taxon>Alphaproteobacteria</taxon>
        <taxon>Rhodospirillales</taxon>
        <taxon>Rhodospirillaceae</taxon>
        <taxon>Inquilinus</taxon>
    </lineage>
</organism>
<dbReference type="InterPro" id="IPR011006">
    <property type="entry name" value="CheY-like_superfamily"/>
</dbReference>
<keyword evidence="1" id="KW-0597">Phosphoprotein</keyword>
<evidence type="ECO:0000313" key="4">
    <source>
        <dbReference type="Proteomes" id="UP000700706"/>
    </source>
</evidence>
<gene>
    <name evidence="3" type="ORF">JF625_25250</name>
</gene>
<dbReference type="PROSITE" id="PS50110">
    <property type="entry name" value="RESPONSE_REGULATORY"/>
    <property type="match status" value="1"/>
</dbReference>
<dbReference type="SUPFAM" id="SSF52172">
    <property type="entry name" value="CheY-like"/>
    <property type="match status" value="1"/>
</dbReference>
<feature type="non-terminal residue" evidence="3">
    <location>
        <position position="1"/>
    </location>
</feature>
<proteinExistence type="predicted"/>
<dbReference type="EMBL" id="JAEKLZ010000408">
    <property type="protein sequence ID" value="MBW8728436.1"/>
    <property type="molecule type" value="Genomic_DNA"/>
</dbReference>
<feature type="domain" description="Response regulatory" evidence="2">
    <location>
        <begin position="1"/>
        <end position="99"/>
    </location>
</feature>
<comment type="caution">
    <text evidence="3">The sequence shown here is derived from an EMBL/GenBank/DDBJ whole genome shotgun (WGS) entry which is preliminary data.</text>
</comment>
<name>A0A952KK33_9PROT</name>
<dbReference type="Proteomes" id="UP000700706">
    <property type="component" value="Unassembled WGS sequence"/>
</dbReference>
<protein>
    <submittedName>
        <fullName evidence="3">Response regulator</fullName>
    </submittedName>
</protein>
<dbReference type="GO" id="GO:0000160">
    <property type="term" value="P:phosphorelay signal transduction system"/>
    <property type="evidence" value="ECO:0007669"/>
    <property type="project" value="InterPro"/>
</dbReference>
<sequence>LVADALGAAGFRIVGPVSSLADALAAARSEAFDAALLDIQLAGGEDVYPVAEVLAERGIPFAFVSSRPKDQIDYRFIVRPVLSKPFSTGDLQALAASLTR</sequence>
<evidence type="ECO:0000259" key="2">
    <source>
        <dbReference type="PROSITE" id="PS50110"/>
    </source>
</evidence>
<reference evidence="3" key="1">
    <citation type="submission" date="2020-06" db="EMBL/GenBank/DDBJ databases">
        <title>Stable isotope informed genome-resolved metagenomics uncovers potential trophic interactions in rhizosphere soil.</title>
        <authorList>
            <person name="Starr E.P."/>
            <person name="Shi S."/>
            <person name="Blazewicz S.J."/>
            <person name="Koch B.J."/>
            <person name="Probst A.J."/>
            <person name="Hungate B.A."/>
            <person name="Pett-Ridge J."/>
            <person name="Firestone M.K."/>
            <person name="Banfield J.F."/>
        </authorList>
    </citation>
    <scope>NUCLEOTIDE SEQUENCE</scope>
    <source>
        <strain evidence="3">YM_69_17</strain>
    </source>
</reference>